<evidence type="ECO:0000313" key="3">
    <source>
        <dbReference type="Proteomes" id="UP001347796"/>
    </source>
</evidence>
<dbReference type="PANTHER" id="PTHR14740">
    <property type="entry name" value="CASPASE ACTIVITY AND APOPTOSIS INHIBITOR 1"/>
    <property type="match status" value="1"/>
</dbReference>
<dbReference type="AlphaFoldDB" id="A0AAN8Q0Y2"/>
<organism evidence="2 3">
    <name type="scientific">Patella caerulea</name>
    <name type="common">Rayed Mediterranean limpet</name>
    <dbReference type="NCBI Taxonomy" id="87958"/>
    <lineage>
        <taxon>Eukaryota</taxon>
        <taxon>Metazoa</taxon>
        <taxon>Spiralia</taxon>
        <taxon>Lophotrochozoa</taxon>
        <taxon>Mollusca</taxon>
        <taxon>Gastropoda</taxon>
        <taxon>Patellogastropoda</taxon>
        <taxon>Patelloidea</taxon>
        <taxon>Patellidae</taxon>
        <taxon>Patella</taxon>
    </lineage>
</organism>
<feature type="compositionally biased region" description="Basic and acidic residues" evidence="1">
    <location>
        <begin position="179"/>
        <end position="190"/>
    </location>
</feature>
<feature type="compositionally biased region" description="Low complexity" evidence="1">
    <location>
        <begin position="191"/>
        <end position="200"/>
    </location>
</feature>
<accession>A0AAN8Q0Y2</accession>
<evidence type="ECO:0000313" key="2">
    <source>
        <dbReference type="EMBL" id="KAK6183671.1"/>
    </source>
</evidence>
<reference evidence="2 3" key="1">
    <citation type="submission" date="2024-01" db="EMBL/GenBank/DDBJ databases">
        <title>The genome of the rayed Mediterranean limpet Patella caerulea (Linnaeus, 1758).</title>
        <authorList>
            <person name="Anh-Thu Weber A."/>
            <person name="Halstead-Nussloch G."/>
        </authorList>
    </citation>
    <scope>NUCLEOTIDE SEQUENCE [LARGE SCALE GENOMIC DNA]</scope>
    <source>
        <strain evidence="2">AATW-2023a</strain>
        <tissue evidence="2">Whole specimen</tissue>
    </source>
</reference>
<feature type="region of interest" description="Disordered" evidence="1">
    <location>
        <begin position="1"/>
        <end position="47"/>
    </location>
</feature>
<comment type="caution">
    <text evidence="2">The sequence shown here is derived from an EMBL/GenBank/DDBJ whole genome shotgun (WGS) entry which is preliminary data.</text>
</comment>
<keyword evidence="3" id="KW-1185">Reference proteome</keyword>
<sequence length="273" mass="30332">MSAAKMVADSTQSDEPLTKKNKISLKKNKKTKRNTDKKSAKKVAAKEGSYDPLLDLSRDVRPIKDYCHNRCEMLDEMFESVKGSSFTMILPEVLRDMDIKELKQQCLEHLEVMSKKRICRILAGDEPDNISSSGTEDELEVSGVDEMKPQAADSTSISYTETNVKEDILTTDCCDSENSTDKDMTSKLPDDSSSSNQNDQPILISVDDIKVEPASKETVTDPVAGTSEIKTDTNSSGNLIPMLTQNHMELLELEMRARAIKSMLKAQESLPQS</sequence>
<dbReference type="EMBL" id="JAZGQO010000007">
    <property type="protein sequence ID" value="KAK6183671.1"/>
    <property type="molecule type" value="Genomic_DNA"/>
</dbReference>
<protein>
    <recommendedName>
        <fullName evidence="4">Caspase activity and apoptosis inhibitor 1</fullName>
    </recommendedName>
</protein>
<dbReference type="Pfam" id="PF15335">
    <property type="entry name" value="CAAP1"/>
    <property type="match status" value="1"/>
</dbReference>
<name>A0AAN8Q0Y2_PATCE</name>
<gene>
    <name evidence="2" type="ORF">SNE40_011102</name>
</gene>
<feature type="compositionally biased region" description="Basic and acidic residues" evidence="1">
    <location>
        <begin position="207"/>
        <end position="219"/>
    </location>
</feature>
<evidence type="ECO:0008006" key="4">
    <source>
        <dbReference type="Google" id="ProtNLM"/>
    </source>
</evidence>
<dbReference type="Proteomes" id="UP001347796">
    <property type="component" value="Unassembled WGS sequence"/>
</dbReference>
<evidence type="ECO:0000256" key="1">
    <source>
        <dbReference type="SAM" id="MobiDB-lite"/>
    </source>
</evidence>
<dbReference type="InterPro" id="IPR038991">
    <property type="entry name" value="CAAP1"/>
</dbReference>
<proteinExistence type="predicted"/>
<feature type="compositionally biased region" description="Basic residues" evidence="1">
    <location>
        <begin position="19"/>
        <end position="32"/>
    </location>
</feature>
<dbReference type="PANTHER" id="PTHR14740:SF3">
    <property type="entry name" value="CASPASE ACTIVITY AND APOPTOSIS INHIBITOR 1"/>
    <property type="match status" value="1"/>
</dbReference>
<dbReference type="GO" id="GO:0042981">
    <property type="term" value="P:regulation of apoptotic process"/>
    <property type="evidence" value="ECO:0007669"/>
    <property type="project" value="InterPro"/>
</dbReference>
<feature type="region of interest" description="Disordered" evidence="1">
    <location>
        <begin position="170"/>
        <end position="240"/>
    </location>
</feature>
<feature type="compositionally biased region" description="Basic and acidic residues" evidence="1">
    <location>
        <begin position="33"/>
        <end position="47"/>
    </location>
</feature>